<dbReference type="InterPro" id="IPR011250">
    <property type="entry name" value="OMP/PagP_B-barrel"/>
</dbReference>
<proteinExistence type="predicted"/>
<protein>
    <recommendedName>
        <fullName evidence="4">Outer membrane protein beta-barrel domain-containing protein</fullName>
    </recommendedName>
</protein>
<evidence type="ECO:0000313" key="2">
    <source>
        <dbReference type="EMBL" id="KJD33847.1"/>
    </source>
</evidence>
<evidence type="ECO:0008006" key="4">
    <source>
        <dbReference type="Google" id="ProtNLM"/>
    </source>
</evidence>
<comment type="caution">
    <text evidence="2">The sequence shown here is derived from an EMBL/GenBank/DDBJ whole genome shotgun (WGS) entry which is preliminary data.</text>
</comment>
<feature type="chain" id="PRO_5002325656" description="Outer membrane protein beta-barrel domain-containing protein" evidence="1">
    <location>
        <begin position="23"/>
        <end position="169"/>
    </location>
</feature>
<feature type="signal peptide" evidence="1">
    <location>
        <begin position="1"/>
        <end position="22"/>
    </location>
</feature>
<dbReference type="OrthoDB" id="1438227at2"/>
<dbReference type="RefSeq" id="WP_044625337.1">
    <property type="nucleotide sequence ID" value="NZ_JTDV01000002.1"/>
</dbReference>
<evidence type="ECO:0000313" key="3">
    <source>
        <dbReference type="Proteomes" id="UP000032361"/>
    </source>
</evidence>
<dbReference type="STRING" id="1382798.PK35_03630"/>
<reference evidence="2 3" key="1">
    <citation type="journal article" date="2015" name="Antonie Van Leeuwenhoek">
        <title>Tamlana nanhaiensis sp. nov., isolated from surface seawater collected from the South China Sea.</title>
        <authorList>
            <person name="Liu X."/>
            <person name="Lai Q."/>
            <person name="Du Y."/>
            <person name="Li G."/>
            <person name="Sun F."/>
            <person name="Shao Z."/>
        </authorList>
    </citation>
    <scope>NUCLEOTIDE SEQUENCE [LARGE SCALE GENOMIC DNA]</scope>
    <source>
        <strain evidence="2 3">FHC16</strain>
    </source>
</reference>
<organism evidence="2 3">
    <name type="scientific">Neotamlana nanhaiensis</name>
    <dbReference type="NCBI Taxonomy" id="1382798"/>
    <lineage>
        <taxon>Bacteria</taxon>
        <taxon>Pseudomonadati</taxon>
        <taxon>Bacteroidota</taxon>
        <taxon>Flavobacteriia</taxon>
        <taxon>Flavobacteriales</taxon>
        <taxon>Flavobacteriaceae</taxon>
        <taxon>Neotamlana</taxon>
    </lineage>
</organism>
<dbReference type="SUPFAM" id="SSF56925">
    <property type="entry name" value="OMPA-like"/>
    <property type="match status" value="1"/>
</dbReference>
<dbReference type="AlphaFoldDB" id="A0A0D7W7R4"/>
<dbReference type="EMBL" id="JTDV01000002">
    <property type="protein sequence ID" value="KJD33847.1"/>
    <property type="molecule type" value="Genomic_DNA"/>
</dbReference>
<name>A0A0D7W7R4_9FLAO</name>
<keyword evidence="1" id="KW-0732">Signal</keyword>
<dbReference type="Proteomes" id="UP000032361">
    <property type="component" value="Unassembled WGS sequence"/>
</dbReference>
<dbReference type="PATRIC" id="fig|1382798.3.peg.1893"/>
<gene>
    <name evidence="2" type="ORF">PK35_03630</name>
</gene>
<accession>A0A0D7W7R4</accession>
<keyword evidence="3" id="KW-1185">Reference proteome</keyword>
<sequence>MKKLILLTITIFAFTFSNNTNAQMLEGGSIGGGAQFNTLFYGLSAKYNITDVHNAQFIVGGANYGYSSNYSSFTATGRYLYNFLFLDGINLKTYGFGQLGYWSVKFDSTGNKYSSVAFGVGGGGEYSFEGLEQLGLNAEVGYGTGGSFGYYSSYRKAFVGIGVHYYFSF</sequence>
<evidence type="ECO:0000256" key="1">
    <source>
        <dbReference type="SAM" id="SignalP"/>
    </source>
</evidence>